<dbReference type="GO" id="GO:0016020">
    <property type="term" value="C:membrane"/>
    <property type="evidence" value="ECO:0007669"/>
    <property type="project" value="UniProtKB-SubCell"/>
</dbReference>
<evidence type="ECO:0000256" key="5">
    <source>
        <dbReference type="ARBA" id="ARBA00022833"/>
    </source>
</evidence>
<dbReference type="AlphaFoldDB" id="A0A068S9Y8"/>
<dbReference type="InterPro" id="IPR017907">
    <property type="entry name" value="Znf_RING_CS"/>
</dbReference>
<dbReference type="PANTHER" id="PTHR47168:SF1">
    <property type="entry name" value="OS02G0798600 PROTEIN"/>
    <property type="match status" value="1"/>
</dbReference>
<evidence type="ECO:0000256" key="10">
    <source>
        <dbReference type="SAM" id="Phobius"/>
    </source>
</evidence>
<evidence type="ECO:0000256" key="4">
    <source>
        <dbReference type="ARBA" id="ARBA00022771"/>
    </source>
</evidence>
<evidence type="ECO:0000313" key="13">
    <source>
        <dbReference type="EMBL" id="CDH59104.1"/>
    </source>
</evidence>
<feature type="compositionally biased region" description="Basic and acidic residues" evidence="9">
    <location>
        <begin position="543"/>
        <end position="557"/>
    </location>
</feature>
<dbReference type="PROSITE" id="PS00518">
    <property type="entry name" value="ZF_RING_1"/>
    <property type="match status" value="1"/>
</dbReference>
<dbReference type="Pfam" id="PF13639">
    <property type="entry name" value="zf-RING_2"/>
    <property type="match status" value="1"/>
</dbReference>
<feature type="compositionally biased region" description="Polar residues" evidence="9">
    <location>
        <begin position="499"/>
        <end position="514"/>
    </location>
</feature>
<dbReference type="VEuPathDB" id="FungiDB:LCOR_09936.1"/>
<feature type="compositionally biased region" description="Basic and acidic residues" evidence="9">
    <location>
        <begin position="573"/>
        <end position="585"/>
    </location>
</feature>
<dbReference type="EMBL" id="CBTN010000065">
    <property type="protein sequence ID" value="CDH59104.1"/>
    <property type="molecule type" value="Genomic_DNA"/>
</dbReference>
<dbReference type="OrthoDB" id="8062037at2759"/>
<dbReference type="PANTHER" id="PTHR47168">
    <property type="entry name" value="RING ZINC FINGER DOMAIN SUPERFAMILY PROTEIN-RELATED"/>
    <property type="match status" value="1"/>
</dbReference>
<dbReference type="GO" id="GO:0008270">
    <property type="term" value="F:zinc ion binding"/>
    <property type="evidence" value="ECO:0007669"/>
    <property type="project" value="UniProtKB-KW"/>
</dbReference>
<dbReference type="PROSITE" id="PS50089">
    <property type="entry name" value="ZF_RING_2"/>
    <property type="match status" value="1"/>
</dbReference>
<evidence type="ECO:0000256" key="1">
    <source>
        <dbReference type="ARBA" id="ARBA00004167"/>
    </source>
</evidence>
<dbReference type="Proteomes" id="UP000027586">
    <property type="component" value="Unassembled WGS sequence"/>
</dbReference>
<dbReference type="STRING" id="1263082.A0A068S9Y8"/>
<keyword evidence="6 10" id="KW-1133">Transmembrane helix</keyword>
<feature type="compositionally biased region" description="Low complexity" evidence="9">
    <location>
        <begin position="429"/>
        <end position="451"/>
    </location>
</feature>
<feature type="compositionally biased region" description="Basic and acidic residues" evidence="9">
    <location>
        <begin position="515"/>
        <end position="527"/>
    </location>
</feature>
<feature type="signal peptide" evidence="11">
    <location>
        <begin position="1"/>
        <end position="26"/>
    </location>
</feature>
<evidence type="ECO:0000313" key="14">
    <source>
        <dbReference type="Proteomes" id="UP000027586"/>
    </source>
</evidence>
<evidence type="ECO:0000256" key="8">
    <source>
        <dbReference type="PROSITE-ProRule" id="PRU00175"/>
    </source>
</evidence>
<keyword evidence="14" id="KW-1185">Reference proteome</keyword>
<dbReference type="Gene3D" id="3.30.40.10">
    <property type="entry name" value="Zinc/RING finger domain, C3HC4 (zinc finger)"/>
    <property type="match status" value="1"/>
</dbReference>
<reference evidence="13" key="1">
    <citation type="submission" date="2013-08" db="EMBL/GenBank/DDBJ databases">
        <title>Gene expansion shapes genome architecture in the human pathogen Lichtheimia corymbifera: an evolutionary genomics analysis in the ancient terrestrial Mucorales (Mucoromycotina).</title>
        <authorList>
            <person name="Schwartze V.U."/>
            <person name="Winter S."/>
            <person name="Shelest E."/>
            <person name="Marcet-Houben M."/>
            <person name="Horn F."/>
            <person name="Wehner S."/>
            <person name="Hoffmann K."/>
            <person name="Riege K."/>
            <person name="Sammeth M."/>
            <person name="Nowrousian M."/>
            <person name="Valiante V."/>
            <person name="Linde J."/>
            <person name="Jacobsen I.D."/>
            <person name="Marz M."/>
            <person name="Brakhage A.A."/>
            <person name="Gabaldon T."/>
            <person name="Bocker S."/>
            <person name="Voigt K."/>
        </authorList>
    </citation>
    <scope>NUCLEOTIDE SEQUENCE [LARGE SCALE GENOMIC DNA]</scope>
    <source>
        <strain evidence="13">FSU 9682</strain>
    </source>
</reference>
<evidence type="ECO:0000256" key="11">
    <source>
        <dbReference type="SAM" id="SignalP"/>
    </source>
</evidence>
<feature type="chain" id="PRO_5001652979" description="RING-type domain-containing protein" evidence="11">
    <location>
        <begin position="27"/>
        <end position="585"/>
    </location>
</feature>
<keyword evidence="7 10" id="KW-0472">Membrane</keyword>
<proteinExistence type="predicted"/>
<evidence type="ECO:0000256" key="9">
    <source>
        <dbReference type="SAM" id="MobiDB-lite"/>
    </source>
</evidence>
<dbReference type="CDD" id="cd16454">
    <property type="entry name" value="RING-H2_PA-TM-RING"/>
    <property type="match status" value="1"/>
</dbReference>
<organism evidence="13 14">
    <name type="scientific">Lichtheimia corymbifera JMRC:FSU:9682</name>
    <dbReference type="NCBI Taxonomy" id="1263082"/>
    <lineage>
        <taxon>Eukaryota</taxon>
        <taxon>Fungi</taxon>
        <taxon>Fungi incertae sedis</taxon>
        <taxon>Mucoromycota</taxon>
        <taxon>Mucoromycotina</taxon>
        <taxon>Mucoromycetes</taxon>
        <taxon>Mucorales</taxon>
        <taxon>Lichtheimiaceae</taxon>
        <taxon>Lichtheimia</taxon>
    </lineage>
</organism>
<feature type="domain" description="RING-type" evidence="12">
    <location>
        <begin position="341"/>
        <end position="384"/>
    </location>
</feature>
<dbReference type="InterPro" id="IPR001841">
    <property type="entry name" value="Znf_RING"/>
</dbReference>
<feature type="compositionally biased region" description="Polar residues" evidence="9">
    <location>
        <begin position="452"/>
        <end position="475"/>
    </location>
</feature>
<feature type="compositionally biased region" description="Low complexity" evidence="9">
    <location>
        <begin position="528"/>
        <end position="542"/>
    </location>
</feature>
<dbReference type="SMART" id="SM00184">
    <property type="entry name" value="RING"/>
    <property type="match status" value="1"/>
</dbReference>
<sequence length="585" mass="64133">MMHGYMRRIILLLLLGLALYIIPISCQSTDNPAFWEGARVYNTEGKPIDNSTKNDIIAISRDFQTIYGLNEPQLSPWRILVDYSTSCNSSNTTVEQLTTLNHDNLGFYSTIRGLSIIGLVERGGGCNWSEKIHMARTLSNAINLNLTSIVISDNERTASADYNPYPVTTISQQKYTFTNPLPDDRNATNMQDNDLHTTFGTTTTPPIGIYFIPKTYGDHLRSIIGDNATLGNDERPVLQLSLVFAPIPSADRDDANVFTRGYLSYVIALSVILFVAICAGFVFLRWWRIRERRAAREYEAQLSAHAANMQMRRKSKPLPVNIVNAIPIAHYTEATVKNPSCAICLEDYEEGETEVRILGCGHGFCVLCIDPWLTQKSTLCPICKWDCLPEEMRKSSTDTSDTDDHSNTTTTAAVAAAAASNTTIAANTAPSSASLASRQLAPAQQQQQQPPGKNTTSTQEDSNNGQRSTENPDTTKTAENDKDNVTTTSTTTTLEEHAASSSGTSIPKQTPSQQKETKDDNIDKDDPITTTATTAAVTFTSDDAQHEQQDGNIDHESATGTTIQSPPPSSSTAEEHNDTKDNDVK</sequence>
<feature type="transmembrane region" description="Helical" evidence="10">
    <location>
        <begin position="262"/>
        <end position="284"/>
    </location>
</feature>
<accession>A0A068S9Y8</accession>
<keyword evidence="3" id="KW-0479">Metal-binding</keyword>
<feature type="region of interest" description="Disordered" evidence="9">
    <location>
        <begin position="429"/>
        <end position="585"/>
    </location>
</feature>
<keyword evidence="2 10" id="KW-0812">Transmembrane</keyword>
<keyword evidence="5" id="KW-0862">Zinc</keyword>
<dbReference type="InterPro" id="IPR051653">
    <property type="entry name" value="E3_ligase_sorting_rcpt"/>
</dbReference>
<comment type="caution">
    <text evidence="13">The sequence shown here is derived from an EMBL/GenBank/DDBJ whole genome shotgun (WGS) entry which is preliminary data.</text>
</comment>
<name>A0A068S9Y8_9FUNG</name>
<evidence type="ECO:0000256" key="3">
    <source>
        <dbReference type="ARBA" id="ARBA00022723"/>
    </source>
</evidence>
<evidence type="ECO:0000259" key="12">
    <source>
        <dbReference type="PROSITE" id="PS50089"/>
    </source>
</evidence>
<dbReference type="SUPFAM" id="SSF57850">
    <property type="entry name" value="RING/U-box"/>
    <property type="match status" value="1"/>
</dbReference>
<evidence type="ECO:0000256" key="7">
    <source>
        <dbReference type="ARBA" id="ARBA00023136"/>
    </source>
</evidence>
<comment type="subcellular location">
    <subcellularLocation>
        <location evidence="1">Membrane</location>
        <topology evidence="1">Single-pass membrane protein</topology>
    </subcellularLocation>
</comment>
<gene>
    <name evidence="13" type="ORF">LCOR_09936.1</name>
</gene>
<evidence type="ECO:0000256" key="6">
    <source>
        <dbReference type="ARBA" id="ARBA00022989"/>
    </source>
</evidence>
<keyword evidence="11" id="KW-0732">Signal</keyword>
<keyword evidence="4 8" id="KW-0863">Zinc-finger</keyword>
<protein>
    <recommendedName>
        <fullName evidence="12">RING-type domain-containing protein</fullName>
    </recommendedName>
</protein>
<evidence type="ECO:0000256" key="2">
    <source>
        <dbReference type="ARBA" id="ARBA00022692"/>
    </source>
</evidence>
<dbReference type="InterPro" id="IPR013083">
    <property type="entry name" value="Znf_RING/FYVE/PHD"/>
</dbReference>